<sequence>MRTKLIQKITSNNFDLSGACAAFHNLFAIHHFSNENNRLEIFAVVNDEPSLSVADEKKSGGSDHHDDRHTEHLSEPKSSNTISATTTQSTISQKLHELNEVKLFCVVPLSTLFEERNLVICIMNDNSKKLIYISKFVKAGEYVVKELENQTPSFINDSLDADCLMSSCSSGYFCYYSPSQHLLQIIKINILNQQQLSFEKIADIDIFSKKAYSLQLTHSHVVLGQLNSIQVCDWKYQQMKLNSGDTTASSMTTSSLKATGRIIYLPKITKTTKKKSKQGAVKNGLLIPKKEESDTSEGKTDQGTSSSEKNPSATTSSEQDTVSTISKQRDEKVKSVKSLSNNSFVILSSLGNLYFLNCSKEDGDVFVKLALPIANDKLSKISSFDIMSNQLDSLYNSPISSLLVLAFDNSESIVMTSLKSFYSLQQSKQPQSKEPGLVDIGIDNTFNLTDAVFELCLVGNNLIVADRKEICMYQIF</sequence>
<dbReference type="Proteomes" id="UP000444721">
    <property type="component" value="Unassembled WGS sequence"/>
</dbReference>
<dbReference type="VEuPathDB" id="AmoebaDB:NF0102040"/>
<dbReference type="VEuPathDB" id="AmoebaDB:FDP41_005780"/>
<feature type="region of interest" description="Disordered" evidence="1">
    <location>
        <begin position="53"/>
        <end position="86"/>
    </location>
</feature>
<feature type="region of interest" description="Disordered" evidence="1">
    <location>
        <begin position="280"/>
        <end position="328"/>
    </location>
</feature>
<protein>
    <submittedName>
        <fullName evidence="2">Uncharacterized protein</fullName>
    </submittedName>
</protein>
<proteinExistence type="predicted"/>
<comment type="caution">
    <text evidence="2">The sequence shown here is derived from an EMBL/GenBank/DDBJ whole genome shotgun (WGS) entry which is preliminary data.</text>
</comment>
<organism evidence="2 3">
    <name type="scientific">Naegleria fowleri</name>
    <name type="common">Brain eating amoeba</name>
    <dbReference type="NCBI Taxonomy" id="5763"/>
    <lineage>
        <taxon>Eukaryota</taxon>
        <taxon>Discoba</taxon>
        <taxon>Heterolobosea</taxon>
        <taxon>Tetramitia</taxon>
        <taxon>Eutetramitia</taxon>
        <taxon>Vahlkampfiidae</taxon>
        <taxon>Naegleria</taxon>
    </lineage>
</organism>
<name>A0A6A5BD86_NAEFO</name>
<dbReference type="EMBL" id="VFQX01000048">
    <property type="protein sequence ID" value="KAF0975027.1"/>
    <property type="molecule type" value="Genomic_DNA"/>
</dbReference>
<reference evidence="2 3" key="1">
    <citation type="journal article" date="2019" name="Sci. Rep.">
        <title>Nanopore sequencing improves the draft genome of the human pathogenic amoeba Naegleria fowleri.</title>
        <authorList>
            <person name="Liechti N."/>
            <person name="Schurch N."/>
            <person name="Bruggmann R."/>
            <person name="Wittwer M."/>
        </authorList>
    </citation>
    <scope>NUCLEOTIDE SEQUENCE [LARGE SCALE GENOMIC DNA]</scope>
    <source>
        <strain evidence="2 3">ATCC 30894</strain>
    </source>
</reference>
<dbReference type="OrthoDB" id="10365491at2759"/>
<evidence type="ECO:0000256" key="1">
    <source>
        <dbReference type="SAM" id="MobiDB-lite"/>
    </source>
</evidence>
<feature type="compositionally biased region" description="Basic and acidic residues" evidence="1">
    <location>
        <begin position="288"/>
        <end position="300"/>
    </location>
</feature>
<accession>A0A6A5BD86</accession>
<dbReference type="GeneID" id="68112998"/>
<evidence type="ECO:0000313" key="3">
    <source>
        <dbReference type="Proteomes" id="UP000444721"/>
    </source>
</evidence>
<feature type="compositionally biased region" description="Polar residues" evidence="1">
    <location>
        <begin position="301"/>
        <end position="326"/>
    </location>
</feature>
<dbReference type="RefSeq" id="XP_044559740.1">
    <property type="nucleotide sequence ID" value="XM_044709342.1"/>
</dbReference>
<gene>
    <name evidence="2" type="ORF">FDP41_005780</name>
</gene>
<dbReference type="VEuPathDB" id="AmoebaDB:NfTy_045200"/>
<feature type="compositionally biased region" description="Basic and acidic residues" evidence="1">
    <location>
        <begin position="54"/>
        <end position="75"/>
    </location>
</feature>
<evidence type="ECO:0000313" key="2">
    <source>
        <dbReference type="EMBL" id="KAF0975027.1"/>
    </source>
</evidence>
<keyword evidence="3" id="KW-1185">Reference proteome</keyword>
<dbReference type="AlphaFoldDB" id="A0A6A5BD86"/>